<protein>
    <submittedName>
        <fullName evidence="1">Uncharacterized protein</fullName>
    </submittedName>
</protein>
<proteinExistence type="predicted"/>
<organism evidence="1">
    <name type="scientific">Pseudomonas phage RVTF4</name>
    <dbReference type="NCBI Taxonomy" id="3236931"/>
    <lineage>
        <taxon>Viruses</taxon>
    </lineage>
</organism>
<accession>A0AB39CCI1</accession>
<sequence length="61" mass="6911">MALSAGLIDRLRGRAAKQRGMTEEQFRSYGRGRMVALNGQLEAQMKAQRMTPEVLEKRCTL</sequence>
<reference evidence="1" key="1">
    <citation type="submission" date="2024-07" db="EMBL/GenBank/DDBJ databases">
        <authorList>
            <person name="Bringhurst R.M."/>
            <person name="Homer T.E."/>
        </authorList>
    </citation>
    <scope>NUCLEOTIDE SEQUENCE</scope>
</reference>
<name>A0AB39CCI1_9VIRU</name>
<dbReference type="EMBL" id="PQ015378">
    <property type="protein sequence ID" value="XDJ14633.1"/>
    <property type="molecule type" value="Genomic_DNA"/>
</dbReference>
<evidence type="ECO:0000313" key="1">
    <source>
        <dbReference type="EMBL" id="XDJ14633.1"/>
    </source>
</evidence>